<feature type="region of interest" description="Disordered" evidence="1">
    <location>
        <begin position="1"/>
        <end position="56"/>
    </location>
</feature>
<reference evidence="2" key="1">
    <citation type="journal article" date="2019" name="bioRxiv">
        <title>The Genome of the Zebra Mussel, Dreissena polymorpha: A Resource for Invasive Species Research.</title>
        <authorList>
            <person name="McCartney M.A."/>
            <person name="Auch B."/>
            <person name="Kono T."/>
            <person name="Mallez S."/>
            <person name="Zhang Y."/>
            <person name="Obille A."/>
            <person name="Becker A."/>
            <person name="Abrahante J.E."/>
            <person name="Garbe J."/>
            <person name="Badalamenti J.P."/>
            <person name="Herman A."/>
            <person name="Mangelson H."/>
            <person name="Liachko I."/>
            <person name="Sullivan S."/>
            <person name="Sone E.D."/>
            <person name="Koren S."/>
            <person name="Silverstein K.A.T."/>
            <person name="Beckman K.B."/>
            <person name="Gohl D.M."/>
        </authorList>
    </citation>
    <scope>NUCLEOTIDE SEQUENCE</scope>
    <source>
        <strain evidence="2">Duluth1</strain>
        <tissue evidence="2">Whole animal</tissue>
    </source>
</reference>
<keyword evidence="3" id="KW-1185">Reference proteome</keyword>
<evidence type="ECO:0000256" key="1">
    <source>
        <dbReference type="SAM" id="MobiDB-lite"/>
    </source>
</evidence>
<protein>
    <submittedName>
        <fullName evidence="2">Uncharacterized protein</fullName>
    </submittedName>
</protein>
<dbReference type="EMBL" id="JAIWYP010000012">
    <property type="protein sequence ID" value="KAH3731279.1"/>
    <property type="molecule type" value="Genomic_DNA"/>
</dbReference>
<feature type="compositionally biased region" description="Acidic residues" evidence="1">
    <location>
        <begin position="14"/>
        <end position="29"/>
    </location>
</feature>
<evidence type="ECO:0000313" key="3">
    <source>
        <dbReference type="Proteomes" id="UP000828390"/>
    </source>
</evidence>
<name>A0A9D4CUZ9_DREPO</name>
<sequence length="109" mass="12473">MAKNSRLRSIVNEISDDSDDTPVSDEEDYIDRPLQTENESRAHNPNPGVNEQVSNRERTFEAGTSDIAKKVQILKFRISGDKQLNFLIDESETPEKDCKMAHDLTLYFL</sequence>
<dbReference type="Proteomes" id="UP000828390">
    <property type="component" value="Unassembled WGS sequence"/>
</dbReference>
<comment type="caution">
    <text evidence="2">The sequence shown here is derived from an EMBL/GenBank/DDBJ whole genome shotgun (WGS) entry which is preliminary data.</text>
</comment>
<reference evidence="2" key="2">
    <citation type="submission" date="2020-11" db="EMBL/GenBank/DDBJ databases">
        <authorList>
            <person name="McCartney M.A."/>
            <person name="Auch B."/>
            <person name="Kono T."/>
            <person name="Mallez S."/>
            <person name="Becker A."/>
            <person name="Gohl D.M."/>
            <person name="Silverstein K.A.T."/>
            <person name="Koren S."/>
            <person name="Bechman K.B."/>
            <person name="Herman A."/>
            <person name="Abrahante J.E."/>
            <person name="Garbe J."/>
        </authorList>
    </citation>
    <scope>NUCLEOTIDE SEQUENCE</scope>
    <source>
        <strain evidence="2">Duluth1</strain>
        <tissue evidence="2">Whole animal</tissue>
    </source>
</reference>
<gene>
    <name evidence="2" type="ORF">DPMN_057288</name>
</gene>
<accession>A0A9D4CUZ9</accession>
<dbReference type="AlphaFoldDB" id="A0A9D4CUZ9"/>
<organism evidence="2 3">
    <name type="scientific">Dreissena polymorpha</name>
    <name type="common">Zebra mussel</name>
    <name type="synonym">Mytilus polymorpha</name>
    <dbReference type="NCBI Taxonomy" id="45954"/>
    <lineage>
        <taxon>Eukaryota</taxon>
        <taxon>Metazoa</taxon>
        <taxon>Spiralia</taxon>
        <taxon>Lophotrochozoa</taxon>
        <taxon>Mollusca</taxon>
        <taxon>Bivalvia</taxon>
        <taxon>Autobranchia</taxon>
        <taxon>Heteroconchia</taxon>
        <taxon>Euheterodonta</taxon>
        <taxon>Imparidentia</taxon>
        <taxon>Neoheterodontei</taxon>
        <taxon>Myida</taxon>
        <taxon>Dreissenoidea</taxon>
        <taxon>Dreissenidae</taxon>
        <taxon>Dreissena</taxon>
    </lineage>
</organism>
<evidence type="ECO:0000313" key="2">
    <source>
        <dbReference type="EMBL" id="KAH3731279.1"/>
    </source>
</evidence>
<proteinExistence type="predicted"/>